<name>A0ABT3N7J1_9BACT</name>
<reference evidence="1 2" key="1">
    <citation type="submission" date="2022-11" db="EMBL/GenBank/DDBJ databases">
        <title>Desulfobotulus tamanensis H1 sp. nov. - anaerobic, alkaliphilic, sulphate reducing bacterium isolated from terrestrial mud volcano.</title>
        <authorList>
            <person name="Frolova A."/>
            <person name="Merkel A.Y."/>
            <person name="Slobodkin A.I."/>
        </authorList>
    </citation>
    <scope>NUCLEOTIDE SEQUENCE [LARGE SCALE GENOMIC DNA]</scope>
    <source>
        <strain evidence="1 2">H1</strain>
    </source>
</reference>
<proteinExistence type="predicted"/>
<keyword evidence="2" id="KW-1185">Reference proteome</keyword>
<protein>
    <submittedName>
        <fullName evidence="1">Uncharacterized protein</fullName>
    </submittedName>
</protein>
<organism evidence="1 2">
    <name type="scientific">Desulfobotulus pelophilus</name>
    <dbReference type="NCBI Taxonomy" id="2823377"/>
    <lineage>
        <taxon>Bacteria</taxon>
        <taxon>Pseudomonadati</taxon>
        <taxon>Thermodesulfobacteriota</taxon>
        <taxon>Desulfobacteria</taxon>
        <taxon>Desulfobacterales</taxon>
        <taxon>Desulfobacteraceae</taxon>
        <taxon>Desulfobotulus</taxon>
    </lineage>
</organism>
<sequence>MSIRKKTPPILKRLGVDAALFVSSMDTLLEQFGTAVGEPEVLRMHCTLRRLRSMPGVRCHVFFDAA</sequence>
<dbReference type="RefSeq" id="WP_265424288.1">
    <property type="nucleotide sequence ID" value="NZ_JAPFPW010000004.1"/>
</dbReference>
<dbReference type="EMBL" id="JAPFPW010000004">
    <property type="protein sequence ID" value="MCW7753420.1"/>
    <property type="molecule type" value="Genomic_DNA"/>
</dbReference>
<comment type="caution">
    <text evidence="1">The sequence shown here is derived from an EMBL/GenBank/DDBJ whole genome shotgun (WGS) entry which is preliminary data.</text>
</comment>
<accession>A0ABT3N7J1</accession>
<evidence type="ECO:0000313" key="1">
    <source>
        <dbReference type="EMBL" id="MCW7753420.1"/>
    </source>
</evidence>
<dbReference type="Proteomes" id="UP001209681">
    <property type="component" value="Unassembled WGS sequence"/>
</dbReference>
<gene>
    <name evidence="1" type="ORF">OOT00_05395</name>
</gene>
<evidence type="ECO:0000313" key="2">
    <source>
        <dbReference type="Proteomes" id="UP001209681"/>
    </source>
</evidence>